<protein>
    <submittedName>
        <fullName evidence="3">Uncharacterized protein</fullName>
    </submittedName>
</protein>
<proteinExistence type="predicted"/>
<sequence length="526" mass="59744">MGYKAIYSLPNEYVKQANDFQRSYKQQMLGLSRFESDFKILPLNNQWEFLQPYATREKWAETLDSARTEFNAAEKISNDVIQPIVDRNHEDDISKLAKALSAANKLIDKSAELSIYPSTRVRLILDARKNKASYFEEAQKLLPKAEKLASNFYKAAKKSKDTHANKAEDIEGKIAQAQNLLSTLIDQKSILIKEHASADTDFALYGDTYKALMAQYQQLNQYINENNKLLQQLDRSYVKILSDQRIDYYVIVGRATWCEGDYCNDGNSYRFPKSKVDQNTFEYFESLTVSTIADKGWGSLSVNIPQARWDALNISPRLRWPSNHDYAEFWVDNTVAHTFHKYTIIDNETVTEQDWKNVSNDLFWKNQADLGMAIASKPLGFYESEVMTSAEPVGMSMIAKPTTVDGVSTGSNQYGEWRQSNGNSFWHYYGMYSMFNAFMPSNRYSHNQWNGYNSAGRSAPYYGRNNEYGTYGSSTYSNSKYKNSSYSRRNPNVVKGVRSGNISRVSNSVRGAGPSGRGKGPSGGGK</sequence>
<name>R4YR77_OLEAN</name>
<feature type="compositionally biased region" description="Gly residues" evidence="2">
    <location>
        <begin position="513"/>
        <end position="526"/>
    </location>
</feature>
<evidence type="ECO:0000313" key="3">
    <source>
        <dbReference type="EMBL" id="CCK75773.1"/>
    </source>
</evidence>
<evidence type="ECO:0000313" key="4">
    <source>
        <dbReference type="Proteomes" id="UP000032749"/>
    </source>
</evidence>
<evidence type="ECO:0000256" key="2">
    <source>
        <dbReference type="SAM" id="MobiDB-lite"/>
    </source>
</evidence>
<keyword evidence="1" id="KW-0175">Coiled coil</keyword>
<reference evidence="3 4" key="1">
    <citation type="journal article" date="2013" name="Nat. Commun.">
        <title>Genome sequence and functional genomic analysis of the oil-degrading bacterium Oleispira antarctica.</title>
        <authorList>
            <person name="Kube M."/>
            <person name="Chernikova T.N."/>
            <person name="Al-Ramahi Y."/>
            <person name="Beloqui A."/>
            <person name="Lopez-Cortez N."/>
            <person name="Guazzaroni M.E."/>
            <person name="Heipieper H.J."/>
            <person name="Klages S."/>
            <person name="Kotsyurbenko O.R."/>
            <person name="Langer I."/>
            <person name="Nechitaylo T.Y."/>
            <person name="Lunsdorf H."/>
            <person name="Fernandez M."/>
            <person name="Juarez S."/>
            <person name="Ciordia S."/>
            <person name="Singer A."/>
            <person name="Kagan O."/>
            <person name="Egorova O."/>
            <person name="Petit P.A."/>
            <person name="Stogios P."/>
            <person name="Kim Y."/>
            <person name="Tchigvintsev A."/>
            <person name="Flick R."/>
            <person name="Denaro R."/>
            <person name="Genovese M."/>
            <person name="Albar J.P."/>
            <person name="Reva O.N."/>
            <person name="Martinez-Gomariz M."/>
            <person name="Tran H."/>
            <person name="Ferrer M."/>
            <person name="Savchenko A."/>
            <person name="Yakunin A.F."/>
            <person name="Yakimov M.M."/>
            <person name="Golyshina O.V."/>
            <person name="Reinhardt R."/>
            <person name="Golyshin P.N."/>
        </authorList>
    </citation>
    <scope>NUCLEOTIDE SEQUENCE [LARGE SCALE GENOMIC DNA]</scope>
</reference>
<feature type="compositionally biased region" description="Polar residues" evidence="2">
    <location>
        <begin position="500"/>
        <end position="509"/>
    </location>
</feature>
<dbReference type="AlphaFoldDB" id="R4YR77"/>
<organism evidence="3 4">
    <name type="scientific">Oleispira antarctica RB-8</name>
    <dbReference type="NCBI Taxonomy" id="698738"/>
    <lineage>
        <taxon>Bacteria</taxon>
        <taxon>Pseudomonadati</taxon>
        <taxon>Pseudomonadota</taxon>
        <taxon>Gammaproteobacteria</taxon>
        <taxon>Oceanospirillales</taxon>
        <taxon>Oceanospirillaceae</taxon>
        <taxon>Oleispira</taxon>
    </lineage>
</organism>
<keyword evidence="4" id="KW-1185">Reference proteome</keyword>
<dbReference type="STRING" id="698738.OLEAN_C15970"/>
<dbReference type="KEGG" id="oai:OLEAN_C15970"/>
<feature type="region of interest" description="Disordered" evidence="2">
    <location>
        <begin position="479"/>
        <end position="526"/>
    </location>
</feature>
<dbReference type="EMBL" id="FO203512">
    <property type="protein sequence ID" value="CCK75773.1"/>
    <property type="molecule type" value="Genomic_DNA"/>
</dbReference>
<evidence type="ECO:0000256" key="1">
    <source>
        <dbReference type="SAM" id="Coils"/>
    </source>
</evidence>
<accession>R4YR77</accession>
<dbReference type="HOGENOM" id="CLU_520459_0_0_6"/>
<gene>
    <name evidence="3" type="ORF">OLEAN_C15970</name>
</gene>
<dbReference type="Proteomes" id="UP000032749">
    <property type="component" value="Chromosome"/>
</dbReference>
<feature type="coiled-coil region" evidence="1">
    <location>
        <begin position="160"/>
        <end position="187"/>
    </location>
</feature>